<dbReference type="InterPro" id="IPR013658">
    <property type="entry name" value="SGL"/>
</dbReference>
<dbReference type="GO" id="GO:0019853">
    <property type="term" value="P:L-ascorbic acid biosynthetic process"/>
    <property type="evidence" value="ECO:0007669"/>
    <property type="project" value="TreeGrafter"/>
</dbReference>
<dbReference type="SUPFAM" id="SSF63829">
    <property type="entry name" value="Calcium-dependent phosphotriesterase"/>
    <property type="match status" value="1"/>
</dbReference>
<dbReference type="Pfam" id="PF08450">
    <property type="entry name" value="SGL"/>
    <property type="match status" value="1"/>
</dbReference>
<proteinExistence type="inferred from homology"/>
<reference evidence="5 6" key="1">
    <citation type="journal article" date="2015" name="Antonie Van Leeuwenhoek">
        <title>Bosea vaviloviae sp. nov., a new species of slow-growing rhizobia isolated from nodules of the relict species Vavilovia formosa (Stev.) Fed.</title>
        <authorList>
            <person name="Safronova V.I."/>
            <person name="Kuznetsova I.G."/>
            <person name="Sazanova A.L."/>
            <person name="Kimeklis A.K."/>
            <person name="Belimov A.A."/>
            <person name="Andronov E.E."/>
            <person name="Pinaev A.G."/>
            <person name="Chizhevskaya E.P."/>
            <person name="Pukhaev A.R."/>
            <person name="Popov K.P."/>
            <person name="Willems A."/>
            <person name="Tikhonovich I.A."/>
        </authorList>
    </citation>
    <scope>NUCLEOTIDE SEQUENCE [LARGE SCALE GENOMIC DNA]</scope>
    <source>
        <strain evidence="5 6">Vaf18</strain>
    </source>
</reference>
<feature type="binding site" evidence="3">
    <location>
        <position position="16"/>
    </location>
    <ligand>
        <name>a divalent metal cation</name>
        <dbReference type="ChEBI" id="CHEBI:60240"/>
    </ligand>
</feature>
<gene>
    <name evidence="5" type="ORF">BHK69_13225</name>
</gene>
<sequence length="286" mass="30263">MIAFRTLSALGCRVGECPLWDERREILFICDVLAPAIHSIALDGTRKASWSFEQPVGSFGLTESGRLIVALGRGIALFDPDSGTLSPFAGTPEPETNRLNDGKVGPDGRFYLGSMDDRPEKEPLGVFYQVSANGAVKALFGGIKVSNGLAWSPDGRVLYHSDSRGPTIDAYDFDPQTGELSGKRRFATLDDATGRPDGGACDVEAHYWSAGVSAGMLNRFAPDGTLVSRHRVPCKAPTMPGFCGPGLRQLAVTSLSIGPLPGPGDGDLFIAETPVAGVPIARMKGL</sequence>
<evidence type="ECO:0000313" key="6">
    <source>
        <dbReference type="Proteomes" id="UP000094969"/>
    </source>
</evidence>
<feature type="binding site" evidence="3">
    <location>
        <position position="197"/>
    </location>
    <ligand>
        <name>a divalent metal cation</name>
        <dbReference type="ChEBI" id="CHEBI:60240"/>
    </ligand>
</feature>
<evidence type="ECO:0000259" key="4">
    <source>
        <dbReference type="Pfam" id="PF08450"/>
    </source>
</evidence>
<dbReference type="EMBL" id="CP017147">
    <property type="protein sequence ID" value="AOO81295.1"/>
    <property type="molecule type" value="Genomic_DNA"/>
</dbReference>
<feature type="binding site" evidence="3">
    <location>
        <position position="147"/>
    </location>
    <ligand>
        <name>a divalent metal cation</name>
        <dbReference type="ChEBI" id="CHEBI:60240"/>
    </ligand>
</feature>
<dbReference type="Proteomes" id="UP000094969">
    <property type="component" value="Chromosome"/>
</dbReference>
<dbReference type="GO" id="GO:0004341">
    <property type="term" value="F:gluconolactonase activity"/>
    <property type="evidence" value="ECO:0007669"/>
    <property type="project" value="TreeGrafter"/>
</dbReference>
<feature type="binding site" evidence="3">
    <location>
        <position position="98"/>
    </location>
    <ligand>
        <name>substrate</name>
    </ligand>
</feature>
<evidence type="ECO:0000256" key="2">
    <source>
        <dbReference type="PIRSR" id="PIRSR605511-1"/>
    </source>
</evidence>
<dbReference type="GO" id="GO:0005509">
    <property type="term" value="F:calcium ion binding"/>
    <property type="evidence" value="ECO:0007669"/>
    <property type="project" value="TreeGrafter"/>
</dbReference>
<dbReference type="PANTHER" id="PTHR10907">
    <property type="entry name" value="REGUCALCIN"/>
    <property type="match status" value="1"/>
</dbReference>
<evidence type="ECO:0000256" key="1">
    <source>
        <dbReference type="ARBA" id="ARBA00008853"/>
    </source>
</evidence>
<comment type="cofactor">
    <cofactor evidence="3">
        <name>Zn(2+)</name>
        <dbReference type="ChEBI" id="CHEBI:29105"/>
    </cofactor>
    <text evidence="3">Binds 1 divalent metal cation per subunit.</text>
</comment>
<accession>A0A1D7U1Q8</accession>
<name>A0A1D7U1Q8_9HYPH</name>
<dbReference type="Gene3D" id="2.120.10.30">
    <property type="entry name" value="TolB, C-terminal domain"/>
    <property type="match status" value="1"/>
</dbReference>
<protein>
    <submittedName>
        <fullName evidence="5">Gluconolaconase</fullName>
    </submittedName>
</protein>
<dbReference type="KEGG" id="bvv:BHK69_13225"/>
<feature type="active site" description="Proton donor/acceptor" evidence="2">
    <location>
        <position position="197"/>
    </location>
</feature>
<dbReference type="PANTHER" id="PTHR10907:SF47">
    <property type="entry name" value="REGUCALCIN"/>
    <property type="match status" value="1"/>
</dbReference>
<dbReference type="PRINTS" id="PR01790">
    <property type="entry name" value="SMP30FAMILY"/>
</dbReference>
<feature type="binding site" evidence="3">
    <location>
        <position position="100"/>
    </location>
    <ligand>
        <name>substrate</name>
    </ligand>
</feature>
<dbReference type="AlphaFoldDB" id="A0A1D7U1Q8"/>
<dbReference type="OrthoDB" id="2633250at2"/>
<dbReference type="InterPro" id="IPR005511">
    <property type="entry name" value="SMP-30"/>
</dbReference>
<dbReference type="STRING" id="1526658.BHK69_13225"/>
<evidence type="ECO:0000256" key="3">
    <source>
        <dbReference type="PIRSR" id="PIRSR605511-2"/>
    </source>
</evidence>
<organism evidence="5 6">
    <name type="scientific">Bosea vaviloviae</name>
    <dbReference type="NCBI Taxonomy" id="1526658"/>
    <lineage>
        <taxon>Bacteria</taxon>
        <taxon>Pseudomonadati</taxon>
        <taxon>Pseudomonadota</taxon>
        <taxon>Alphaproteobacteria</taxon>
        <taxon>Hyphomicrobiales</taxon>
        <taxon>Boseaceae</taxon>
        <taxon>Bosea</taxon>
    </lineage>
</organism>
<keyword evidence="6" id="KW-1185">Reference proteome</keyword>
<dbReference type="InterPro" id="IPR011042">
    <property type="entry name" value="6-blade_b-propeller_TolB-like"/>
</dbReference>
<comment type="similarity">
    <text evidence="1">Belongs to the SMP-30/CGR1 family.</text>
</comment>
<keyword evidence="3" id="KW-0862">Zinc</keyword>
<feature type="domain" description="SMP-30/Gluconolactonase/LRE-like region" evidence="4">
    <location>
        <begin position="14"/>
        <end position="255"/>
    </location>
</feature>
<keyword evidence="3" id="KW-0479">Metal-binding</keyword>
<dbReference type="RefSeq" id="WP_069690509.1">
    <property type="nucleotide sequence ID" value="NZ_CP017147.1"/>
</dbReference>
<evidence type="ECO:0000313" key="5">
    <source>
        <dbReference type="EMBL" id="AOO81295.1"/>
    </source>
</evidence>